<dbReference type="Proteomes" id="UP001597252">
    <property type="component" value="Unassembled WGS sequence"/>
</dbReference>
<dbReference type="PROSITE" id="PS51257">
    <property type="entry name" value="PROKAR_LIPOPROTEIN"/>
    <property type="match status" value="1"/>
</dbReference>
<keyword evidence="2" id="KW-0732">Signal</keyword>
<evidence type="ECO:0000313" key="4">
    <source>
        <dbReference type="EMBL" id="MFD1485242.1"/>
    </source>
</evidence>
<name>A0ABW4E5T4_9LACO</name>
<gene>
    <name evidence="4" type="ORF">ACFQ5J_08370</name>
</gene>
<evidence type="ECO:0000256" key="1">
    <source>
        <dbReference type="SAM" id="MobiDB-lite"/>
    </source>
</evidence>
<dbReference type="Pfam" id="PF15983">
    <property type="entry name" value="DUF4767"/>
    <property type="match status" value="1"/>
</dbReference>
<dbReference type="EMBL" id="JBHTON010000025">
    <property type="protein sequence ID" value="MFD1485242.1"/>
    <property type="molecule type" value="Genomic_DNA"/>
</dbReference>
<feature type="chain" id="PRO_5045182669" evidence="2">
    <location>
        <begin position="26"/>
        <end position="368"/>
    </location>
</feature>
<sequence>MKIWQTATVLSLGLLLAGCGGQQSAKSSSMSMIKASSQSKTGVKIAWDEAKAKKLAAFMQDFGTTMNQSYIPVSATTHAQWQGTDLAEIYKANKPVNVAGKTTPMTWLPADGQASKTQPNVVAVYVDDADKILYLFTLTANGQAQALVSQAAANADVLTVKQTANTDLASGYQAIAAGQAASAENSQSGSQPASSSDSPDAGAASQHAAANAASSDAVFDSSYQHKWYTYDDPGDGTSELHTCQFAANESIYDGEAEPVYPISMRTAADQAALNGDPSKMDPKKEKWGAATSIKADDGSHWINVRGWYQSAGDGGYYRVVNRNLDGQSVPVLEDAYGAGIWHGSNYFLSPALAQKYKNIIYSDEHKQE</sequence>
<proteinExistence type="predicted"/>
<protein>
    <submittedName>
        <fullName evidence="4">DUF4767 domain-containing protein</fullName>
    </submittedName>
</protein>
<comment type="caution">
    <text evidence="4">The sequence shown here is derived from an EMBL/GenBank/DDBJ whole genome shotgun (WGS) entry which is preliminary data.</text>
</comment>
<dbReference type="InterPro" id="IPR031927">
    <property type="entry name" value="DUF4767"/>
</dbReference>
<dbReference type="RefSeq" id="WP_164508548.1">
    <property type="nucleotide sequence ID" value="NZ_JBHTON010000025.1"/>
</dbReference>
<feature type="domain" description="DUF4767" evidence="3">
    <location>
        <begin position="46"/>
        <end position="176"/>
    </location>
</feature>
<feature type="signal peptide" evidence="2">
    <location>
        <begin position="1"/>
        <end position="25"/>
    </location>
</feature>
<evidence type="ECO:0000256" key="2">
    <source>
        <dbReference type="SAM" id="SignalP"/>
    </source>
</evidence>
<reference evidence="5" key="1">
    <citation type="journal article" date="2019" name="Int. J. Syst. Evol. Microbiol.">
        <title>The Global Catalogue of Microorganisms (GCM) 10K type strain sequencing project: providing services to taxonomists for standard genome sequencing and annotation.</title>
        <authorList>
            <consortium name="The Broad Institute Genomics Platform"/>
            <consortium name="The Broad Institute Genome Sequencing Center for Infectious Disease"/>
            <person name="Wu L."/>
            <person name="Ma J."/>
        </authorList>
    </citation>
    <scope>NUCLEOTIDE SEQUENCE [LARGE SCALE GENOMIC DNA]</scope>
    <source>
        <strain evidence="5">CCM 8903</strain>
    </source>
</reference>
<organism evidence="4 5">
    <name type="scientific">Lacticaseibacillus baoqingensis</name>
    <dbReference type="NCBI Taxonomy" id="2486013"/>
    <lineage>
        <taxon>Bacteria</taxon>
        <taxon>Bacillati</taxon>
        <taxon>Bacillota</taxon>
        <taxon>Bacilli</taxon>
        <taxon>Lactobacillales</taxon>
        <taxon>Lactobacillaceae</taxon>
        <taxon>Lacticaseibacillus</taxon>
    </lineage>
</organism>
<feature type="region of interest" description="Disordered" evidence="1">
    <location>
        <begin position="183"/>
        <end position="209"/>
    </location>
</feature>
<evidence type="ECO:0000313" key="5">
    <source>
        <dbReference type="Proteomes" id="UP001597252"/>
    </source>
</evidence>
<accession>A0ABW4E5T4</accession>
<evidence type="ECO:0000259" key="3">
    <source>
        <dbReference type="Pfam" id="PF15983"/>
    </source>
</evidence>
<keyword evidence="5" id="KW-1185">Reference proteome</keyword>